<proteinExistence type="predicted"/>
<organism evidence="1 2">
    <name type="scientific">Castanea mollissima</name>
    <name type="common">Chinese chestnut</name>
    <dbReference type="NCBI Taxonomy" id="60419"/>
    <lineage>
        <taxon>Eukaryota</taxon>
        <taxon>Viridiplantae</taxon>
        <taxon>Streptophyta</taxon>
        <taxon>Embryophyta</taxon>
        <taxon>Tracheophyta</taxon>
        <taxon>Spermatophyta</taxon>
        <taxon>Magnoliopsida</taxon>
        <taxon>eudicotyledons</taxon>
        <taxon>Gunneridae</taxon>
        <taxon>Pentapetalae</taxon>
        <taxon>rosids</taxon>
        <taxon>fabids</taxon>
        <taxon>Fagales</taxon>
        <taxon>Fagaceae</taxon>
        <taxon>Castanea</taxon>
    </lineage>
</organism>
<gene>
    <name evidence="1" type="ORF">CMV_000959</name>
</gene>
<evidence type="ECO:0000313" key="1">
    <source>
        <dbReference type="EMBL" id="KAF3975808.1"/>
    </source>
</evidence>
<dbReference type="Proteomes" id="UP000737018">
    <property type="component" value="Unassembled WGS sequence"/>
</dbReference>
<protein>
    <submittedName>
        <fullName evidence="1">Uncharacterized protein</fullName>
    </submittedName>
</protein>
<reference evidence="1" key="1">
    <citation type="submission" date="2020-03" db="EMBL/GenBank/DDBJ databases">
        <title>Castanea mollissima Vanexum genome sequencing.</title>
        <authorList>
            <person name="Staton M."/>
        </authorList>
    </citation>
    <scope>NUCLEOTIDE SEQUENCE</scope>
    <source>
        <tissue evidence="1">Leaf</tissue>
    </source>
</reference>
<evidence type="ECO:0000313" key="2">
    <source>
        <dbReference type="Proteomes" id="UP000737018"/>
    </source>
</evidence>
<name>A0A8J4VXA2_9ROSI</name>
<keyword evidence="2" id="KW-1185">Reference proteome</keyword>
<comment type="caution">
    <text evidence="1">The sequence shown here is derived from an EMBL/GenBank/DDBJ whole genome shotgun (WGS) entry which is preliminary data.</text>
</comment>
<accession>A0A8J4VXA2</accession>
<dbReference type="AlphaFoldDB" id="A0A8J4VXA2"/>
<dbReference type="EMBL" id="JRKL02000054">
    <property type="protein sequence ID" value="KAF3975808.1"/>
    <property type="molecule type" value="Genomic_DNA"/>
</dbReference>
<sequence>MLCPRHHHKSRYLQWQAKPQVSQCCSSSALPQLCLLVPQLLRMTKRHILCIWATREMRFSRHLFTQACYKMLLAVILEQNLYSVATKGVSMDLQWS</sequence>